<evidence type="ECO:0000313" key="2">
    <source>
        <dbReference type="Proteomes" id="UP000245080"/>
    </source>
</evidence>
<evidence type="ECO:0000313" key="1">
    <source>
        <dbReference type="EMBL" id="PWF99889.1"/>
    </source>
</evidence>
<accession>A0A2V1N0L7</accession>
<comment type="caution">
    <text evidence="1">The sequence shown here is derived from an EMBL/GenBank/DDBJ whole genome shotgun (WGS) entry which is preliminary data.</text>
</comment>
<keyword evidence="2" id="KW-1185">Reference proteome</keyword>
<dbReference type="SUPFAM" id="SSF143567">
    <property type="entry name" value="YkuJ-like"/>
    <property type="match status" value="1"/>
</dbReference>
<sequence>MEDSHLVGIIDRLKVMQQDTGDEPQPRRFEKDGVERARVVYHQDSNTYTLYEFNPDVSFEFDNIDLVAIELFDLLSDN</sequence>
<dbReference type="EMBL" id="QCXQ01000002">
    <property type="protein sequence ID" value="PWF99889.1"/>
    <property type="molecule type" value="Genomic_DNA"/>
</dbReference>
<gene>
    <name evidence="1" type="ORF">DCM90_02755</name>
</gene>
<protein>
    <submittedName>
        <fullName evidence="1">DUF1797 domain-containing protein</fullName>
    </submittedName>
</protein>
<dbReference type="Gene3D" id="3.30.720.20">
    <property type="entry name" value="Protein of unknown function DUF1797"/>
    <property type="match status" value="1"/>
</dbReference>
<dbReference type="RefSeq" id="WP_109249838.1">
    <property type="nucleotide sequence ID" value="NZ_QCXQ01000002.1"/>
</dbReference>
<organism evidence="1 2">
    <name type="scientific">Levilactobacillus bambusae</name>
    <dbReference type="NCBI Taxonomy" id="2024736"/>
    <lineage>
        <taxon>Bacteria</taxon>
        <taxon>Bacillati</taxon>
        <taxon>Bacillota</taxon>
        <taxon>Bacilli</taxon>
        <taxon>Lactobacillales</taxon>
        <taxon>Lactobacillaceae</taxon>
        <taxon>Levilactobacillus</taxon>
    </lineage>
</organism>
<dbReference type="OrthoDB" id="2361638at2"/>
<dbReference type="AlphaFoldDB" id="A0A2V1N0L7"/>
<dbReference type="Proteomes" id="UP000245080">
    <property type="component" value="Unassembled WGS sequence"/>
</dbReference>
<dbReference type="Pfam" id="PF08796">
    <property type="entry name" value="DUF1797"/>
    <property type="match status" value="1"/>
</dbReference>
<dbReference type="InterPro" id="IPR014904">
    <property type="entry name" value="YkuJ-like"/>
</dbReference>
<dbReference type="InterPro" id="IPR038073">
    <property type="entry name" value="YkuJ-like_sf"/>
</dbReference>
<reference evidence="1 2" key="1">
    <citation type="journal article" date="2018" name="Int. J. Syst. Evol. Microbiol.">
        <title>Lactobacillus bambusae sp. nov., isolated from a traditional fermented Ma-bamboo shoots of Taiwan.</title>
        <authorList>
            <person name="Wang L.-T."/>
        </authorList>
    </citation>
    <scope>NUCLEOTIDE SEQUENCE [LARGE SCALE GENOMIC DNA]</scope>
    <source>
        <strain evidence="1 2">BS-W1</strain>
    </source>
</reference>
<name>A0A2V1N0L7_9LACO</name>
<proteinExistence type="predicted"/>